<dbReference type="CDD" id="cd17541">
    <property type="entry name" value="REC_CheB-like"/>
    <property type="match status" value="1"/>
</dbReference>
<comment type="domain">
    <text evidence="5">Contains a C-terminal catalytic domain, and an N-terminal region which modulates catalytic activity.</text>
</comment>
<dbReference type="HAMAP" id="MF_00099">
    <property type="entry name" value="CheB_chemtxs"/>
    <property type="match status" value="1"/>
</dbReference>
<evidence type="ECO:0000256" key="8">
    <source>
        <dbReference type="SAM" id="MobiDB-lite"/>
    </source>
</evidence>
<evidence type="ECO:0000313" key="11">
    <source>
        <dbReference type="EMBL" id="MEJ5863437.1"/>
    </source>
</evidence>
<feature type="domain" description="CheB-type methylesterase" evidence="10">
    <location>
        <begin position="162"/>
        <end position="354"/>
    </location>
</feature>
<comment type="function">
    <text evidence="5">Involved in chemotaxis. Part of a chemotaxis signal transduction system that modulates chemotaxis in response to various stimuli. Catalyzes the demethylation of specific methylglutamate residues introduced into the chemoreceptors (methyl-accepting chemotaxis proteins or MCP) by CheR. Also mediates the irreversible deamidation of specific glutamine residues to glutamic acid.</text>
</comment>
<dbReference type="RefSeq" id="WP_186522306.1">
    <property type="nucleotide sequence ID" value="NZ_JBAVVI010000023.1"/>
</dbReference>
<feature type="active site" evidence="5 6">
    <location>
        <position position="296"/>
    </location>
</feature>
<comment type="similarity">
    <text evidence="5">Belongs to the CheB family.</text>
</comment>
<evidence type="ECO:0000256" key="7">
    <source>
        <dbReference type="PROSITE-ProRule" id="PRU00169"/>
    </source>
</evidence>
<evidence type="ECO:0000256" key="2">
    <source>
        <dbReference type="ARBA" id="ARBA00022500"/>
    </source>
</evidence>
<evidence type="ECO:0000259" key="9">
    <source>
        <dbReference type="PROSITE" id="PS50110"/>
    </source>
</evidence>
<feature type="modified residue" description="4-aspartylphosphate" evidence="5 7">
    <location>
        <position position="61"/>
    </location>
</feature>
<comment type="PTM">
    <text evidence="5">Phosphorylated by CheA. Phosphorylation of the N-terminal regulatory domain activates the methylesterase activity.</text>
</comment>
<sequence length="357" mass="38541">MNTRGKEPIRVFIVDDSALVRQVLTQLLEKHAHIRVIGMAADPLYAIDKLRKDWPDVLILDLEMPRMDGLTFLRQIMAERATPTIICSSLAEPGTALVEQALKAGAAGIFTKARLGLRKALEDIESELVSSVENAARRAAPRAPASKPVEEKKTASGATYGLKTPERIVTLGCSTGGTLALEFILKRLPDNCPGIVIVQHMPEKFTADFARRLNGLCQIEVREAKHLDRVHSGLALLAPGGLHMQLKRSGSHFLVEVLDGPAVNRHKPSVDVLFRSAARHAGSQALGIIMTGMGDDGARGLLAMREQGASTVAQDEATCVVFGMPKEAIRMGAAQHVEPLQRLPALICQFADAAGHE</sequence>
<organism evidence="11 12">
    <name type="scientific">Pseudomonas farsensis</name>
    <dbReference type="NCBI Taxonomy" id="2745492"/>
    <lineage>
        <taxon>Bacteria</taxon>
        <taxon>Pseudomonadati</taxon>
        <taxon>Pseudomonadota</taxon>
        <taxon>Gammaproteobacteria</taxon>
        <taxon>Pseudomonadales</taxon>
        <taxon>Pseudomonadaceae</taxon>
        <taxon>Pseudomonas</taxon>
    </lineage>
</organism>
<dbReference type="PROSITE" id="PS50122">
    <property type="entry name" value="CHEB"/>
    <property type="match status" value="1"/>
</dbReference>
<proteinExistence type="inferred from homology"/>
<reference evidence="11 12" key="1">
    <citation type="submission" date="2024-02" db="EMBL/GenBank/DDBJ databases">
        <title>Identification of pathogenicity and growth-promoting function of Pseudomonas putida variant.</title>
        <authorList>
            <person name="Sun J."/>
        </authorList>
    </citation>
    <scope>NUCLEOTIDE SEQUENCE [LARGE SCALE GENOMIC DNA]</scope>
    <source>
        <strain evidence="11 12">A03</strain>
    </source>
</reference>
<evidence type="ECO:0000256" key="5">
    <source>
        <dbReference type="HAMAP-Rule" id="MF_00099"/>
    </source>
</evidence>
<evidence type="ECO:0000313" key="12">
    <source>
        <dbReference type="Proteomes" id="UP001380290"/>
    </source>
</evidence>
<keyword evidence="3 5" id="KW-0378">Hydrolase</keyword>
<dbReference type="InterPro" id="IPR001789">
    <property type="entry name" value="Sig_transdc_resp-reg_receiver"/>
</dbReference>
<comment type="subcellular location">
    <subcellularLocation>
        <location evidence="5">Cytoplasm</location>
    </subcellularLocation>
</comment>
<evidence type="ECO:0000256" key="6">
    <source>
        <dbReference type="PROSITE-ProRule" id="PRU00050"/>
    </source>
</evidence>
<comment type="caution">
    <text evidence="11">The sequence shown here is derived from an EMBL/GenBank/DDBJ whole genome shotgun (WGS) entry which is preliminary data.</text>
</comment>
<dbReference type="SMART" id="SM00448">
    <property type="entry name" value="REC"/>
    <property type="match status" value="1"/>
</dbReference>
<dbReference type="SUPFAM" id="SSF52172">
    <property type="entry name" value="CheY-like"/>
    <property type="match status" value="1"/>
</dbReference>
<protein>
    <recommendedName>
        <fullName evidence="5">Protein-glutamate methylesterase/protein-glutamine glutaminase</fullName>
        <ecNumber evidence="5">3.1.1.61</ecNumber>
        <ecNumber evidence="5">3.5.1.44</ecNumber>
    </recommendedName>
</protein>
<dbReference type="NCBIfam" id="NF001965">
    <property type="entry name" value="PRK00742.1"/>
    <property type="match status" value="1"/>
</dbReference>
<dbReference type="NCBIfam" id="NF009206">
    <property type="entry name" value="PRK12555.1"/>
    <property type="match status" value="1"/>
</dbReference>
<dbReference type="Gene3D" id="3.40.50.180">
    <property type="entry name" value="Methylesterase CheB, C-terminal domain"/>
    <property type="match status" value="1"/>
</dbReference>
<comment type="catalytic activity">
    <reaction evidence="4 5">
        <text>[protein]-L-glutamate 5-O-methyl ester + H2O = L-glutamyl-[protein] + methanol + H(+)</text>
        <dbReference type="Rhea" id="RHEA:23236"/>
        <dbReference type="Rhea" id="RHEA-COMP:10208"/>
        <dbReference type="Rhea" id="RHEA-COMP:10311"/>
        <dbReference type="ChEBI" id="CHEBI:15377"/>
        <dbReference type="ChEBI" id="CHEBI:15378"/>
        <dbReference type="ChEBI" id="CHEBI:17790"/>
        <dbReference type="ChEBI" id="CHEBI:29973"/>
        <dbReference type="ChEBI" id="CHEBI:82795"/>
        <dbReference type="EC" id="3.1.1.61"/>
    </reaction>
</comment>
<dbReference type="GO" id="GO:0008984">
    <property type="term" value="F:protein-glutamate methylesterase activity"/>
    <property type="evidence" value="ECO:0007669"/>
    <property type="project" value="UniProtKB-EC"/>
</dbReference>
<feature type="region of interest" description="Disordered" evidence="8">
    <location>
        <begin position="137"/>
        <end position="157"/>
    </location>
</feature>
<dbReference type="SUPFAM" id="SSF52738">
    <property type="entry name" value="Methylesterase CheB, C-terminal domain"/>
    <property type="match status" value="1"/>
</dbReference>
<gene>
    <name evidence="5" type="primary">cheB</name>
    <name evidence="11" type="ORF">V7S98_09400</name>
</gene>
<name>A0ABU8QRZ5_9PSED</name>
<accession>A0ABU8QRZ5</accession>
<dbReference type="Gene3D" id="3.40.50.2300">
    <property type="match status" value="1"/>
</dbReference>
<dbReference type="PANTHER" id="PTHR42872">
    <property type="entry name" value="PROTEIN-GLUTAMATE METHYLESTERASE/PROTEIN-GLUTAMINE GLUTAMINASE"/>
    <property type="match status" value="1"/>
</dbReference>
<dbReference type="EMBL" id="JBBHLC010000019">
    <property type="protein sequence ID" value="MEJ5863437.1"/>
    <property type="molecule type" value="Genomic_DNA"/>
</dbReference>
<dbReference type="EC" id="3.1.1.61" evidence="5"/>
<dbReference type="InterPro" id="IPR011006">
    <property type="entry name" value="CheY-like_superfamily"/>
</dbReference>
<feature type="active site" evidence="5 6">
    <location>
        <position position="200"/>
    </location>
</feature>
<dbReference type="InterPro" id="IPR035909">
    <property type="entry name" value="CheB_C"/>
</dbReference>
<dbReference type="PIRSF" id="PIRSF000876">
    <property type="entry name" value="RR_chemtxs_CheB"/>
    <property type="match status" value="1"/>
</dbReference>
<feature type="domain" description="Response regulatory" evidence="9">
    <location>
        <begin position="10"/>
        <end position="127"/>
    </location>
</feature>
<keyword evidence="12" id="KW-1185">Reference proteome</keyword>
<evidence type="ECO:0000259" key="10">
    <source>
        <dbReference type="PROSITE" id="PS50122"/>
    </source>
</evidence>
<dbReference type="EC" id="3.5.1.44" evidence="5"/>
<dbReference type="CDD" id="cd16432">
    <property type="entry name" value="CheB_Rec"/>
    <property type="match status" value="1"/>
</dbReference>
<dbReference type="PANTHER" id="PTHR42872:SF6">
    <property type="entry name" value="PROTEIN-GLUTAMATE METHYLESTERASE_PROTEIN-GLUTAMINE GLUTAMINASE"/>
    <property type="match status" value="1"/>
</dbReference>
<dbReference type="PROSITE" id="PS50110">
    <property type="entry name" value="RESPONSE_REGULATORY"/>
    <property type="match status" value="1"/>
</dbReference>
<dbReference type="InterPro" id="IPR000673">
    <property type="entry name" value="Sig_transdc_resp-reg_Me-estase"/>
</dbReference>
<evidence type="ECO:0000256" key="3">
    <source>
        <dbReference type="ARBA" id="ARBA00022801"/>
    </source>
</evidence>
<dbReference type="InterPro" id="IPR008248">
    <property type="entry name" value="CheB-like"/>
</dbReference>
<evidence type="ECO:0000256" key="1">
    <source>
        <dbReference type="ARBA" id="ARBA00022490"/>
    </source>
</evidence>
<comment type="catalytic activity">
    <reaction evidence="5">
        <text>L-glutaminyl-[protein] + H2O = L-glutamyl-[protein] + NH4(+)</text>
        <dbReference type="Rhea" id="RHEA:16441"/>
        <dbReference type="Rhea" id="RHEA-COMP:10207"/>
        <dbReference type="Rhea" id="RHEA-COMP:10208"/>
        <dbReference type="ChEBI" id="CHEBI:15377"/>
        <dbReference type="ChEBI" id="CHEBI:28938"/>
        <dbReference type="ChEBI" id="CHEBI:29973"/>
        <dbReference type="ChEBI" id="CHEBI:30011"/>
        <dbReference type="EC" id="3.5.1.44"/>
    </reaction>
</comment>
<keyword evidence="1 5" id="KW-0963">Cytoplasm</keyword>
<evidence type="ECO:0000256" key="4">
    <source>
        <dbReference type="ARBA" id="ARBA00048267"/>
    </source>
</evidence>
<keyword evidence="2 5" id="KW-0145">Chemotaxis</keyword>
<feature type="active site" evidence="5 6">
    <location>
        <position position="174"/>
    </location>
</feature>
<keyword evidence="5 7" id="KW-0597">Phosphoprotein</keyword>
<dbReference type="Pfam" id="PF01339">
    <property type="entry name" value="CheB_methylest"/>
    <property type="match status" value="1"/>
</dbReference>
<dbReference type="Proteomes" id="UP001380290">
    <property type="component" value="Unassembled WGS sequence"/>
</dbReference>
<dbReference type="Pfam" id="PF00072">
    <property type="entry name" value="Response_reg"/>
    <property type="match status" value="1"/>
</dbReference>